<protein>
    <submittedName>
        <fullName evidence="3">VOC family protein</fullName>
    </submittedName>
</protein>
<dbReference type="InterPro" id="IPR037523">
    <property type="entry name" value="VOC_core"/>
</dbReference>
<evidence type="ECO:0000256" key="1">
    <source>
        <dbReference type="SAM" id="MobiDB-lite"/>
    </source>
</evidence>
<dbReference type="EMBL" id="JARYZI010000009">
    <property type="protein sequence ID" value="MDH8679038.1"/>
    <property type="molecule type" value="Genomic_DNA"/>
</dbReference>
<dbReference type="InterPro" id="IPR004360">
    <property type="entry name" value="Glyas_Fos-R_dOase_dom"/>
</dbReference>
<name>A0ABT6NF26_9FIRM</name>
<dbReference type="PANTHER" id="PTHR36503">
    <property type="entry name" value="BLR2520 PROTEIN"/>
    <property type="match status" value="1"/>
</dbReference>
<feature type="region of interest" description="Disordered" evidence="1">
    <location>
        <begin position="102"/>
        <end position="123"/>
    </location>
</feature>
<dbReference type="CDD" id="cd06587">
    <property type="entry name" value="VOC"/>
    <property type="match status" value="1"/>
</dbReference>
<reference evidence="3 4" key="1">
    <citation type="submission" date="2023-04" db="EMBL/GenBank/DDBJ databases">
        <title>Fusibacter bizertensis strain WBS, isolated from littoral bottom sediments of the Arctic seas - biochemical and genomic analysis.</title>
        <authorList>
            <person name="Brioukhanov A.L."/>
        </authorList>
    </citation>
    <scope>NUCLEOTIDE SEQUENCE [LARGE SCALE GENOMIC DNA]</scope>
    <source>
        <strain evidence="3 4">WBS</strain>
    </source>
</reference>
<dbReference type="SUPFAM" id="SSF54593">
    <property type="entry name" value="Glyoxalase/Bleomycin resistance protein/Dihydroxybiphenyl dioxygenase"/>
    <property type="match status" value="1"/>
</dbReference>
<feature type="domain" description="VOC" evidence="2">
    <location>
        <begin position="2"/>
        <end position="122"/>
    </location>
</feature>
<accession>A0ABT6NF26</accession>
<keyword evidence="4" id="KW-1185">Reference proteome</keyword>
<gene>
    <name evidence="3" type="ORF">QE109_12835</name>
</gene>
<dbReference type="PANTHER" id="PTHR36503:SF1">
    <property type="entry name" value="BLR2520 PROTEIN"/>
    <property type="match status" value="1"/>
</dbReference>
<dbReference type="Proteomes" id="UP001158045">
    <property type="component" value="Unassembled WGS sequence"/>
</dbReference>
<dbReference type="RefSeq" id="WP_281094934.1">
    <property type="nucleotide sequence ID" value="NZ_JARYZI010000009.1"/>
</dbReference>
<evidence type="ECO:0000313" key="4">
    <source>
        <dbReference type="Proteomes" id="UP001158045"/>
    </source>
</evidence>
<sequence>MGIGAFSLSLAVKDIKVSMAFYETLGFKRFGGALDEKWIIMQNGDVTIGLFEGMFEKNMLTFNPGWNDQAENLDAFKDIREIQKELKEKGIQFESEVEINTEGPGSFVINDPDGNPILVDQHR</sequence>
<evidence type="ECO:0000313" key="3">
    <source>
        <dbReference type="EMBL" id="MDH8679038.1"/>
    </source>
</evidence>
<dbReference type="Gene3D" id="3.10.180.10">
    <property type="entry name" value="2,3-Dihydroxybiphenyl 1,2-Dioxygenase, domain 1"/>
    <property type="match status" value="1"/>
</dbReference>
<evidence type="ECO:0000259" key="2">
    <source>
        <dbReference type="PROSITE" id="PS51819"/>
    </source>
</evidence>
<dbReference type="PROSITE" id="PS51819">
    <property type="entry name" value="VOC"/>
    <property type="match status" value="1"/>
</dbReference>
<comment type="caution">
    <text evidence="3">The sequence shown here is derived from an EMBL/GenBank/DDBJ whole genome shotgun (WGS) entry which is preliminary data.</text>
</comment>
<proteinExistence type="predicted"/>
<dbReference type="Pfam" id="PF00903">
    <property type="entry name" value="Glyoxalase"/>
    <property type="match status" value="1"/>
</dbReference>
<organism evidence="3 4">
    <name type="scientific">Fusibacter bizertensis</name>
    <dbReference type="NCBI Taxonomy" id="1488331"/>
    <lineage>
        <taxon>Bacteria</taxon>
        <taxon>Bacillati</taxon>
        <taxon>Bacillota</taxon>
        <taxon>Clostridia</taxon>
        <taxon>Eubacteriales</taxon>
        <taxon>Eubacteriales Family XII. Incertae Sedis</taxon>
        <taxon>Fusibacter</taxon>
    </lineage>
</organism>
<dbReference type="InterPro" id="IPR029068">
    <property type="entry name" value="Glyas_Bleomycin-R_OHBP_Dase"/>
</dbReference>